<sequence length="63" mass="7064">MKAFETILMIIAMVLIAISCLDMVIFNGWVLPITGLIMALVMLEFVRIIAVWEMKGKGVAKHE</sequence>
<keyword evidence="1" id="KW-0812">Transmembrane</keyword>
<evidence type="ECO:0000256" key="1">
    <source>
        <dbReference type="SAM" id="Phobius"/>
    </source>
</evidence>
<keyword evidence="1" id="KW-1133">Transmembrane helix</keyword>
<organism evidence="2 3">
    <name type="scientific">Lacticaseibacillus manihotivorans DSM 13343 = JCM 12514</name>
    <dbReference type="NCBI Taxonomy" id="1423769"/>
    <lineage>
        <taxon>Bacteria</taxon>
        <taxon>Bacillati</taxon>
        <taxon>Bacillota</taxon>
        <taxon>Bacilli</taxon>
        <taxon>Lactobacillales</taxon>
        <taxon>Lactobacillaceae</taxon>
        <taxon>Lacticaseibacillus</taxon>
    </lineage>
</organism>
<evidence type="ECO:0000313" key="2">
    <source>
        <dbReference type="EMBL" id="KRL45102.1"/>
    </source>
</evidence>
<name>A0A0R1QL30_9LACO</name>
<protein>
    <submittedName>
        <fullName evidence="2">Uncharacterized protein</fullName>
    </submittedName>
</protein>
<dbReference type="AlphaFoldDB" id="A0A0R1QL30"/>
<feature type="transmembrane region" description="Helical" evidence="1">
    <location>
        <begin position="32"/>
        <end position="52"/>
    </location>
</feature>
<accession>A0A0R1QL30</accession>
<gene>
    <name evidence="2" type="ORF">FD01_GL000892</name>
</gene>
<keyword evidence="1" id="KW-0472">Membrane</keyword>
<evidence type="ECO:0000313" key="3">
    <source>
        <dbReference type="Proteomes" id="UP000051790"/>
    </source>
</evidence>
<comment type="caution">
    <text evidence="2">The sequence shown here is derived from an EMBL/GenBank/DDBJ whole genome shotgun (WGS) entry which is preliminary data.</text>
</comment>
<proteinExistence type="predicted"/>
<dbReference type="EMBL" id="AZEU01000134">
    <property type="protein sequence ID" value="KRL45102.1"/>
    <property type="molecule type" value="Genomic_DNA"/>
</dbReference>
<reference evidence="2 3" key="1">
    <citation type="journal article" date="2015" name="Genome Announc.">
        <title>Expanding the biotechnology potential of lactobacilli through comparative genomics of 213 strains and associated genera.</title>
        <authorList>
            <person name="Sun Z."/>
            <person name="Harris H.M."/>
            <person name="McCann A."/>
            <person name="Guo C."/>
            <person name="Argimon S."/>
            <person name="Zhang W."/>
            <person name="Yang X."/>
            <person name="Jeffery I.B."/>
            <person name="Cooney J.C."/>
            <person name="Kagawa T.F."/>
            <person name="Liu W."/>
            <person name="Song Y."/>
            <person name="Salvetti E."/>
            <person name="Wrobel A."/>
            <person name="Rasinkangas P."/>
            <person name="Parkhill J."/>
            <person name="Rea M.C."/>
            <person name="O'Sullivan O."/>
            <person name="Ritari J."/>
            <person name="Douillard F.P."/>
            <person name="Paul Ross R."/>
            <person name="Yang R."/>
            <person name="Briner A.E."/>
            <person name="Felis G.E."/>
            <person name="de Vos W.M."/>
            <person name="Barrangou R."/>
            <person name="Klaenhammer T.R."/>
            <person name="Caufield P.W."/>
            <person name="Cui Y."/>
            <person name="Zhang H."/>
            <person name="O'Toole P.W."/>
        </authorList>
    </citation>
    <scope>NUCLEOTIDE SEQUENCE [LARGE SCALE GENOMIC DNA]</scope>
    <source>
        <strain evidence="2 3">DSM 13343</strain>
    </source>
</reference>
<feature type="transmembrane region" description="Helical" evidence="1">
    <location>
        <begin position="7"/>
        <end position="26"/>
    </location>
</feature>
<dbReference type="PATRIC" id="fig|1423769.4.peg.958"/>
<dbReference type="PROSITE" id="PS51257">
    <property type="entry name" value="PROKAR_LIPOPROTEIN"/>
    <property type="match status" value="1"/>
</dbReference>
<dbReference type="RefSeq" id="WP_054713912.1">
    <property type="nucleotide sequence ID" value="NZ_AZEU01000134.1"/>
</dbReference>
<keyword evidence="3" id="KW-1185">Reference proteome</keyword>
<dbReference type="Proteomes" id="UP000051790">
    <property type="component" value="Unassembled WGS sequence"/>
</dbReference>